<dbReference type="AlphaFoldDB" id="K1E3F4"/>
<evidence type="ECO:0000256" key="1">
    <source>
        <dbReference type="SAM" id="Phobius"/>
    </source>
</evidence>
<dbReference type="EMBL" id="PIPF01000016">
    <property type="protein sequence ID" value="RWU81344.1"/>
    <property type="molecule type" value="Genomic_DNA"/>
</dbReference>
<reference evidence="3 5" key="1">
    <citation type="journal article" date="2009" name="Int. J. Syst. Evol. Microbiol.">
        <title>Janibacter hoylei sp. nov., Bacillus isronensis sp. nov. and Bacillus aryabhattai sp. nov., isolated from cryotubes used for collecting air from the upper atmosphere.</title>
        <authorList>
            <person name="Shivaji S."/>
            <person name="Chaturvedi P."/>
            <person name="Begum Z."/>
            <person name="Pindi P.K."/>
            <person name="Manorama R."/>
            <person name="Padmanaban D.A."/>
            <person name="Shouche Y.S."/>
            <person name="Pawar S."/>
            <person name="Vaishampayan P."/>
            <person name="Dutt C.B."/>
            <person name="Datta G.N."/>
            <person name="Manchanda R.K."/>
            <person name="Rao U.R."/>
            <person name="Bhargava P.M."/>
            <person name="Narlikar J.V."/>
        </authorList>
    </citation>
    <scope>NUCLEOTIDE SEQUENCE [LARGE SCALE GENOMIC DNA]</scope>
    <source>
        <strain evidence="3 5">PVAS-1</strain>
    </source>
</reference>
<feature type="transmembrane region" description="Helical" evidence="1">
    <location>
        <begin position="126"/>
        <end position="143"/>
    </location>
</feature>
<dbReference type="EMBL" id="ALWX01000095">
    <property type="protein sequence ID" value="EKA59882.1"/>
    <property type="molecule type" value="Genomic_DNA"/>
</dbReference>
<dbReference type="Proteomes" id="UP000288711">
    <property type="component" value="Unassembled WGS sequence"/>
</dbReference>
<accession>K1E3F4</accession>
<evidence type="ECO:0000313" key="4">
    <source>
        <dbReference type="Proteomes" id="UP000004474"/>
    </source>
</evidence>
<reference evidence="3" key="3">
    <citation type="submission" date="2017-11" db="EMBL/GenBank/DDBJ databases">
        <authorList>
            <person name="Seuylemezian A."/>
            <person name="Cooper K."/>
            <person name="Vaishampayan P."/>
        </authorList>
    </citation>
    <scope>NUCLEOTIDE SEQUENCE</scope>
    <source>
        <strain evidence="3">PVAS-1</strain>
    </source>
</reference>
<dbReference type="OrthoDB" id="10010069at2"/>
<evidence type="ECO:0000313" key="3">
    <source>
        <dbReference type="EMBL" id="RWU81344.1"/>
    </source>
</evidence>
<dbReference type="RefSeq" id="WP_007929851.1">
    <property type="nucleotide sequence ID" value="NZ_ALWX01000095.1"/>
</dbReference>
<name>K1E3F4_9MICO</name>
<protein>
    <submittedName>
        <fullName evidence="2">Uncharacterized protein</fullName>
    </submittedName>
</protein>
<keyword evidence="1" id="KW-1133">Transmembrane helix</keyword>
<evidence type="ECO:0000313" key="5">
    <source>
        <dbReference type="Proteomes" id="UP000288711"/>
    </source>
</evidence>
<feature type="transmembrane region" description="Helical" evidence="1">
    <location>
        <begin position="72"/>
        <end position="92"/>
    </location>
</feature>
<keyword evidence="5" id="KW-1185">Reference proteome</keyword>
<feature type="transmembrane region" description="Helical" evidence="1">
    <location>
        <begin position="99"/>
        <end position="120"/>
    </location>
</feature>
<dbReference type="PATRIC" id="fig|1210046.3.peg.3038"/>
<comment type="caution">
    <text evidence="2">The sequence shown here is derived from an EMBL/GenBank/DDBJ whole genome shotgun (WGS) entry which is preliminary data.</text>
</comment>
<gene>
    <name evidence="2" type="ORF">B277_15857</name>
    <name evidence="3" type="ORF">CWN80_14970</name>
</gene>
<proteinExistence type="predicted"/>
<keyword evidence="1" id="KW-0812">Transmembrane</keyword>
<organism evidence="2 4">
    <name type="scientific">Janibacter hoylei PVAS-1</name>
    <dbReference type="NCBI Taxonomy" id="1210046"/>
    <lineage>
        <taxon>Bacteria</taxon>
        <taxon>Bacillati</taxon>
        <taxon>Actinomycetota</taxon>
        <taxon>Actinomycetes</taxon>
        <taxon>Micrococcales</taxon>
        <taxon>Intrasporangiaceae</taxon>
        <taxon>Janibacter</taxon>
    </lineage>
</organism>
<keyword evidence="1" id="KW-0472">Membrane</keyword>
<sequence>MTTGGDRDDHLVELAAGRGGLVACALALLITTCLPMTRWEGEGEETTGLLQEDVAPPVLDLDLWGLSGAGDVSGLLVAVPLVLLAVLCLAALGSSLLKLLPAIAGVVTLWSGVHAALGGFEGDLLAARWLCVLVPAVTTYVAVRVHLTQGRVYG</sequence>
<reference evidence="2 4" key="2">
    <citation type="journal article" date="2012" name="J. Bacteriol.">
        <title>Genome Sequence of Janibacter hoylei MTCC8307, Isolated from the Stratospheric Air.</title>
        <authorList>
            <person name="Pawar S.P."/>
            <person name="Dhotre D.P."/>
            <person name="Shetty S.A."/>
            <person name="Chowdhury S.P."/>
            <person name="Chaudhari B.L."/>
            <person name="Shouche Y.S."/>
        </authorList>
    </citation>
    <scope>NUCLEOTIDE SEQUENCE [LARGE SCALE GENOMIC DNA]</scope>
    <source>
        <strain evidence="2 4">PVAS-1</strain>
    </source>
</reference>
<evidence type="ECO:0000313" key="2">
    <source>
        <dbReference type="EMBL" id="EKA59882.1"/>
    </source>
</evidence>
<dbReference type="Proteomes" id="UP000004474">
    <property type="component" value="Unassembled WGS sequence"/>
</dbReference>